<organism evidence="5 6">
    <name type="scientific">Dissostichus mawsoni</name>
    <name type="common">Antarctic cod</name>
    <dbReference type="NCBI Taxonomy" id="36200"/>
    <lineage>
        <taxon>Eukaryota</taxon>
        <taxon>Metazoa</taxon>
        <taxon>Chordata</taxon>
        <taxon>Craniata</taxon>
        <taxon>Vertebrata</taxon>
        <taxon>Euteleostomi</taxon>
        <taxon>Actinopterygii</taxon>
        <taxon>Neopterygii</taxon>
        <taxon>Teleostei</taxon>
        <taxon>Neoteleostei</taxon>
        <taxon>Acanthomorphata</taxon>
        <taxon>Eupercaria</taxon>
        <taxon>Perciformes</taxon>
        <taxon>Notothenioidei</taxon>
        <taxon>Nototheniidae</taxon>
        <taxon>Dissostichus</taxon>
    </lineage>
</organism>
<dbReference type="FunFam" id="3.80.10.10:FF:000067">
    <property type="entry name" value="Leucine-rich repeat and calponin homology domain-containing protein 4 isoform 1"/>
    <property type="match status" value="1"/>
</dbReference>
<dbReference type="SMART" id="SM00364">
    <property type="entry name" value="LRR_BAC"/>
    <property type="match status" value="4"/>
</dbReference>
<feature type="region of interest" description="Disordered" evidence="3">
    <location>
        <begin position="468"/>
        <end position="488"/>
    </location>
</feature>
<evidence type="ECO:0000313" key="6">
    <source>
        <dbReference type="Proteomes" id="UP000518266"/>
    </source>
</evidence>
<dbReference type="SUPFAM" id="SSF52058">
    <property type="entry name" value="L domain-like"/>
    <property type="match status" value="1"/>
</dbReference>
<accession>A0A7J5XUR1</accession>
<dbReference type="AlphaFoldDB" id="A0A7J5XUR1"/>
<feature type="compositionally biased region" description="Basic and acidic residues" evidence="3">
    <location>
        <begin position="508"/>
        <end position="526"/>
    </location>
</feature>
<keyword evidence="2" id="KW-0677">Repeat</keyword>
<dbReference type="SMART" id="SM00369">
    <property type="entry name" value="LRR_TYP"/>
    <property type="match status" value="5"/>
</dbReference>
<dbReference type="Gene3D" id="1.10.418.10">
    <property type="entry name" value="Calponin-like domain"/>
    <property type="match status" value="1"/>
</dbReference>
<dbReference type="Proteomes" id="UP000518266">
    <property type="component" value="Unassembled WGS sequence"/>
</dbReference>
<dbReference type="InterPro" id="IPR001715">
    <property type="entry name" value="CH_dom"/>
</dbReference>
<reference evidence="5 6" key="1">
    <citation type="submission" date="2020-03" db="EMBL/GenBank/DDBJ databases">
        <title>Dissostichus mawsoni Genome sequencing and assembly.</title>
        <authorList>
            <person name="Park H."/>
        </authorList>
    </citation>
    <scope>NUCLEOTIDE SEQUENCE [LARGE SCALE GENOMIC DNA]</scope>
    <source>
        <strain evidence="5">DM0001</strain>
        <tissue evidence="5">Muscle</tissue>
    </source>
</reference>
<dbReference type="SMART" id="SM00033">
    <property type="entry name" value="CH"/>
    <property type="match status" value="1"/>
</dbReference>
<sequence length="924" mass="103842">MKQWRDIRLDLSEEEAARSCTGGVGAVTALQSHHYSSGPPWTSGFSQYQHQQQHHTARSLDRALEDAVCSGILNLSGRKLREYPGMSHDLTDTTQAGGLLCRHGLQEPTTWWSLGGAVGDQQEDKSPAMVLGLGWRREKGMETDRLTKTASTHPHRPSTHMIPPLQKNPQLFGWREGCLCTAALQHQDLSKNRLTEIPPDLCLFAPLESLNLYHNCIKCVPEAIINLQMLTYLDISRNLLSVLPTYLFSLPLKVLLVSNNKLVSIPEEIGKAKELMELDVSCNEIQVLPAQVGRLYALRELNIRRNCLHMLPEELSDLPLIRLDFSCNKITEIPPAYRKLRQLQHIILDNNPMQSPPAQICLKGKVHILKYLNIQACRTDKKPDTLDLPSLGKRCIPQPLTDSMEDFYPSKNHGPDSGIGSDNGDKRLSTTEPSDDDTVSLHSQVSETARADALSLLSKMDSCKDQDLYDFIDPNPDEDPALSECDGQQSGHVSCIKELEKVLNMSHQSKDKENWKEESGSDKEQLVEEEDDELKEVLDLRKIAVQLLQQEQQNRRRSLICRAESLIHRRRVTGRAHRFLSHSGSSGNKRAPPPASEPSSSCSFDGSLKTDSSDSDPKWPDVPPVLNQNEERRRNKYLRKDYLKYKCQTARKNSNGNDECEVRGFEQRRFQHHSNSVWTEAKISIRQRKPPGLRPTDPSFTMRRKMEHLREEIEQIGILRQNIETRLKVLLPEDVGAALMDGVVLCHLANHICPRSVASIHVPSPAVPKLSMAKCRRNVENFLDACKKLGVTQDKLCLPHHILEERGLVKVDPPPCQLFDTSPNAAYNPQPSSRPPPPPPTTTTREQSAPRGEDPAGVCFCLTEPGDRRGTSSVFLYDVSCHPTSCPSDFHLYTVPSCWGSMCAPALLGLPEERQKRSNVLMKT</sequence>
<dbReference type="EMBL" id="JAAKFY010000020">
    <property type="protein sequence ID" value="KAF3840852.1"/>
    <property type="molecule type" value="Genomic_DNA"/>
</dbReference>
<feature type="non-terminal residue" evidence="5">
    <location>
        <position position="924"/>
    </location>
</feature>
<dbReference type="GO" id="GO:0005737">
    <property type="term" value="C:cytoplasm"/>
    <property type="evidence" value="ECO:0007669"/>
    <property type="project" value="TreeGrafter"/>
</dbReference>
<dbReference type="OrthoDB" id="660555at2759"/>
<dbReference type="InterPro" id="IPR003591">
    <property type="entry name" value="Leu-rich_rpt_typical-subtyp"/>
</dbReference>
<evidence type="ECO:0000256" key="2">
    <source>
        <dbReference type="ARBA" id="ARBA00022737"/>
    </source>
</evidence>
<dbReference type="InterPro" id="IPR001611">
    <property type="entry name" value="Leu-rich_rpt"/>
</dbReference>
<dbReference type="Gene3D" id="3.80.10.10">
    <property type="entry name" value="Ribonuclease Inhibitor"/>
    <property type="match status" value="1"/>
</dbReference>
<evidence type="ECO:0000259" key="4">
    <source>
        <dbReference type="PROSITE" id="PS50021"/>
    </source>
</evidence>
<evidence type="ECO:0000256" key="1">
    <source>
        <dbReference type="ARBA" id="ARBA00022614"/>
    </source>
</evidence>
<dbReference type="PANTHER" id="PTHR48051">
    <property type="match status" value="1"/>
</dbReference>
<keyword evidence="6" id="KW-1185">Reference proteome</keyword>
<gene>
    <name evidence="5" type="ORF">F7725_006714</name>
</gene>
<dbReference type="PANTHER" id="PTHR48051:SF14">
    <property type="entry name" value="LEUCINE-RICH REPEAT AND CALPONIN HOMOLOGY DOMAIN-CONTAINING PROTEIN 2 ISOFORM X1"/>
    <property type="match status" value="1"/>
</dbReference>
<protein>
    <recommendedName>
        <fullName evidence="4">Calponin-homology (CH) domain-containing protein</fullName>
    </recommendedName>
</protein>
<feature type="region of interest" description="Disordered" evidence="3">
    <location>
        <begin position="402"/>
        <end position="442"/>
    </location>
</feature>
<feature type="compositionally biased region" description="Polar residues" evidence="3">
    <location>
        <begin position="820"/>
        <end position="830"/>
    </location>
</feature>
<evidence type="ECO:0000313" key="5">
    <source>
        <dbReference type="EMBL" id="KAF3840852.1"/>
    </source>
</evidence>
<feature type="region of interest" description="Disordered" evidence="3">
    <location>
        <begin position="577"/>
        <end position="633"/>
    </location>
</feature>
<dbReference type="InterPro" id="IPR050216">
    <property type="entry name" value="LRR_domain-containing"/>
</dbReference>
<evidence type="ECO:0000256" key="3">
    <source>
        <dbReference type="SAM" id="MobiDB-lite"/>
    </source>
</evidence>
<feature type="compositionally biased region" description="Pro residues" evidence="3">
    <location>
        <begin position="832"/>
        <end position="841"/>
    </location>
</feature>
<feature type="domain" description="Calponin-homology (CH)" evidence="4">
    <location>
        <begin position="709"/>
        <end position="823"/>
    </location>
</feature>
<name>A0A7J5XUR1_DISMA</name>
<comment type="caution">
    <text evidence="5">The sequence shown here is derived from an EMBL/GenBank/DDBJ whole genome shotgun (WGS) entry which is preliminary data.</text>
</comment>
<feature type="region of interest" description="Disordered" evidence="3">
    <location>
        <begin position="506"/>
        <end position="530"/>
    </location>
</feature>
<dbReference type="InterPro" id="IPR036872">
    <property type="entry name" value="CH_dom_sf"/>
</dbReference>
<keyword evidence="1" id="KW-0433">Leucine-rich repeat</keyword>
<proteinExistence type="predicted"/>
<dbReference type="PROSITE" id="PS50021">
    <property type="entry name" value="CH"/>
    <property type="match status" value="1"/>
</dbReference>
<dbReference type="InterPro" id="IPR032675">
    <property type="entry name" value="LRR_dom_sf"/>
</dbReference>
<dbReference type="SUPFAM" id="SSF47576">
    <property type="entry name" value="Calponin-homology domain, CH-domain"/>
    <property type="match status" value="1"/>
</dbReference>
<dbReference type="Pfam" id="PF00307">
    <property type="entry name" value="CH"/>
    <property type="match status" value="1"/>
</dbReference>
<dbReference type="Pfam" id="PF13855">
    <property type="entry name" value="LRR_8"/>
    <property type="match status" value="2"/>
</dbReference>
<feature type="region of interest" description="Disordered" evidence="3">
    <location>
        <begin position="820"/>
        <end position="853"/>
    </location>
</feature>